<feature type="region of interest" description="Disordered" evidence="1">
    <location>
        <begin position="19"/>
        <end position="64"/>
    </location>
</feature>
<protein>
    <recommendedName>
        <fullName evidence="5">DUF3558 domain-containing protein</fullName>
    </recommendedName>
</protein>
<dbReference type="InterPro" id="IPR024520">
    <property type="entry name" value="DUF3558"/>
</dbReference>
<name>A0A918L867_9PSEU</name>
<reference evidence="3" key="2">
    <citation type="submission" date="2020-09" db="EMBL/GenBank/DDBJ databases">
        <authorList>
            <person name="Sun Q."/>
            <person name="Ohkuma M."/>
        </authorList>
    </citation>
    <scope>NUCLEOTIDE SEQUENCE</scope>
    <source>
        <strain evidence="3">JCM 3276</strain>
    </source>
</reference>
<dbReference type="Proteomes" id="UP000660680">
    <property type="component" value="Unassembled WGS sequence"/>
</dbReference>
<reference evidence="3" key="1">
    <citation type="journal article" date="2014" name="Int. J. Syst. Evol. Microbiol.">
        <title>Complete genome sequence of Corynebacterium casei LMG S-19264T (=DSM 44701T), isolated from a smear-ripened cheese.</title>
        <authorList>
            <consortium name="US DOE Joint Genome Institute (JGI-PGF)"/>
            <person name="Walter F."/>
            <person name="Albersmeier A."/>
            <person name="Kalinowski J."/>
            <person name="Ruckert C."/>
        </authorList>
    </citation>
    <scope>NUCLEOTIDE SEQUENCE</scope>
    <source>
        <strain evidence="3">JCM 3276</strain>
    </source>
</reference>
<feature type="compositionally biased region" description="Low complexity" evidence="1">
    <location>
        <begin position="34"/>
        <end position="47"/>
    </location>
</feature>
<evidence type="ECO:0000313" key="4">
    <source>
        <dbReference type="Proteomes" id="UP000660680"/>
    </source>
</evidence>
<comment type="caution">
    <text evidence="3">The sequence shown here is derived from an EMBL/GenBank/DDBJ whole genome shotgun (WGS) entry which is preliminary data.</text>
</comment>
<evidence type="ECO:0000313" key="3">
    <source>
        <dbReference type="EMBL" id="GGS19957.1"/>
    </source>
</evidence>
<keyword evidence="2" id="KW-0732">Signal</keyword>
<organism evidence="3 4">
    <name type="scientific">Actinokineospora fastidiosa</name>
    <dbReference type="NCBI Taxonomy" id="1816"/>
    <lineage>
        <taxon>Bacteria</taxon>
        <taxon>Bacillati</taxon>
        <taxon>Actinomycetota</taxon>
        <taxon>Actinomycetes</taxon>
        <taxon>Pseudonocardiales</taxon>
        <taxon>Pseudonocardiaceae</taxon>
        <taxon>Actinokineospora</taxon>
    </lineage>
</organism>
<accession>A0A918L867</accession>
<keyword evidence="4" id="KW-1185">Reference proteome</keyword>
<evidence type="ECO:0000256" key="1">
    <source>
        <dbReference type="SAM" id="MobiDB-lite"/>
    </source>
</evidence>
<feature type="chain" id="PRO_5037687132" description="DUF3558 domain-containing protein" evidence="2">
    <location>
        <begin position="23"/>
        <end position="205"/>
    </location>
</feature>
<dbReference type="PROSITE" id="PS51257">
    <property type="entry name" value="PROKAR_LIPOPROTEIN"/>
    <property type="match status" value="1"/>
</dbReference>
<evidence type="ECO:0000256" key="2">
    <source>
        <dbReference type="SAM" id="SignalP"/>
    </source>
</evidence>
<feature type="signal peptide" evidence="2">
    <location>
        <begin position="1"/>
        <end position="22"/>
    </location>
</feature>
<evidence type="ECO:0008006" key="5">
    <source>
        <dbReference type="Google" id="ProtNLM"/>
    </source>
</evidence>
<proteinExistence type="predicted"/>
<dbReference type="Pfam" id="PF12079">
    <property type="entry name" value="DUF3558"/>
    <property type="match status" value="1"/>
</dbReference>
<dbReference type="EMBL" id="BMRB01000001">
    <property type="protein sequence ID" value="GGS19957.1"/>
    <property type="molecule type" value="Genomic_DNA"/>
</dbReference>
<dbReference type="AlphaFoldDB" id="A0A918L867"/>
<sequence length="205" mass="21228">MTKRLMAAIVLLTVVAAGCSTNEPGTPAPGPGDGSSAAPPATTTSASRPGVDLPPRPQDLPIDGIAKPCDLFTDAQREQLRVDRARDTVSRGEVYEGQQRCALTLEGGDPYLDVSVLLVTSEGAEAWLAGDRNVTAEQTSIEGFGAAHYWLAGGEGAECNTAVDVADGQHLQVGLLMPGEGWAQEKLCETTDQVAAAALKTLQAG</sequence>
<gene>
    <name evidence="3" type="ORF">GCM10010171_10720</name>
</gene>